<dbReference type="AlphaFoldDB" id="A0AAN7UPS4"/>
<sequence>MTPSLSVVRLFGAMSRSIAMENLTDAAWYHSRALLIGAPDKVTVGVKTLSLRASCILGGRFAFALSSV</sequence>
<gene>
    <name evidence="1" type="ORF">RRF57_006166</name>
</gene>
<organism evidence="1 2">
    <name type="scientific">Xylaria bambusicola</name>
    <dbReference type="NCBI Taxonomy" id="326684"/>
    <lineage>
        <taxon>Eukaryota</taxon>
        <taxon>Fungi</taxon>
        <taxon>Dikarya</taxon>
        <taxon>Ascomycota</taxon>
        <taxon>Pezizomycotina</taxon>
        <taxon>Sordariomycetes</taxon>
        <taxon>Xylariomycetidae</taxon>
        <taxon>Xylariales</taxon>
        <taxon>Xylariaceae</taxon>
        <taxon>Xylaria</taxon>
    </lineage>
</organism>
<name>A0AAN7UPS4_9PEZI</name>
<accession>A0AAN7UPS4</accession>
<dbReference type="Proteomes" id="UP001305414">
    <property type="component" value="Unassembled WGS sequence"/>
</dbReference>
<reference evidence="1 2" key="1">
    <citation type="submission" date="2023-10" db="EMBL/GenBank/DDBJ databases">
        <title>Draft genome sequence of Xylaria bambusicola isolate GMP-LS, the root and basal stem rot pathogen of sugarcane in Indonesia.</title>
        <authorList>
            <person name="Selvaraj P."/>
            <person name="Muralishankar V."/>
            <person name="Muruganantham S."/>
            <person name="Sp S."/>
            <person name="Haryani S."/>
            <person name="Lau K.J.X."/>
            <person name="Naqvi N.I."/>
        </authorList>
    </citation>
    <scope>NUCLEOTIDE SEQUENCE [LARGE SCALE GENOMIC DNA]</scope>
    <source>
        <strain evidence="1">GMP-LS</strain>
    </source>
</reference>
<evidence type="ECO:0000313" key="1">
    <source>
        <dbReference type="EMBL" id="KAK5630451.1"/>
    </source>
</evidence>
<evidence type="ECO:0000313" key="2">
    <source>
        <dbReference type="Proteomes" id="UP001305414"/>
    </source>
</evidence>
<keyword evidence="2" id="KW-1185">Reference proteome</keyword>
<proteinExistence type="predicted"/>
<dbReference type="EMBL" id="JAWHQM010000016">
    <property type="protein sequence ID" value="KAK5630451.1"/>
    <property type="molecule type" value="Genomic_DNA"/>
</dbReference>
<comment type="caution">
    <text evidence="1">The sequence shown here is derived from an EMBL/GenBank/DDBJ whole genome shotgun (WGS) entry which is preliminary data.</text>
</comment>
<protein>
    <submittedName>
        <fullName evidence="1">Uncharacterized protein</fullName>
    </submittedName>
</protein>